<proteinExistence type="inferred from homology"/>
<feature type="region of interest" description="Disordered" evidence="2">
    <location>
        <begin position="119"/>
        <end position="139"/>
    </location>
</feature>
<keyword evidence="5" id="KW-1185">Reference proteome</keyword>
<accession>A0ABX9QFP1</accession>
<comment type="similarity">
    <text evidence="1">Belongs to the YciI family.</text>
</comment>
<organism evidence="4 5">
    <name type="scientific">Corallococcus praedator</name>
    <dbReference type="NCBI Taxonomy" id="2316724"/>
    <lineage>
        <taxon>Bacteria</taxon>
        <taxon>Pseudomonadati</taxon>
        <taxon>Myxococcota</taxon>
        <taxon>Myxococcia</taxon>
        <taxon>Myxococcales</taxon>
        <taxon>Cystobacterineae</taxon>
        <taxon>Myxococcaceae</taxon>
        <taxon>Corallococcus</taxon>
    </lineage>
</organism>
<dbReference type="Gene3D" id="3.30.70.1060">
    <property type="entry name" value="Dimeric alpha+beta barrel"/>
    <property type="match status" value="1"/>
</dbReference>
<gene>
    <name evidence="4" type="ORF">D7Y13_21300</name>
</gene>
<dbReference type="InterPro" id="IPR005545">
    <property type="entry name" value="YCII"/>
</dbReference>
<reference evidence="4 5" key="1">
    <citation type="submission" date="2018-09" db="EMBL/GenBank/DDBJ databases">
        <authorList>
            <person name="Livingstone P.G."/>
            <person name="Whitworth D.E."/>
        </authorList>
    </citation>
    <scope>NUCLEOTIDE SEQUENCE [LARGE SCALE GENOMIC DNA]</scope>
    <source>
        <strain evidence="4 5">CA031B</strain>
    </source>
</reference>
<sequence>MMMVKANKQADAGPKPTEEALVAMHNFNEELRKAGVLLDLGGLTPMSRGALVRYSRSQCKVIDGPFAEAKELIAGYSLLEVKTFAEAIEWAKRAPFGLLVQDGEEWEVELRPLFDPTEFDVPGEAEERAKRLGEKPGKA</sequence>
<dbReference type="EMBL" id="RAWI01000165">
    <property type="protein sequence ID" value="RKI05952.1"/>
    <property type="molecule type" value="Genomic_DNA"/>
</dbReference>
<feature type="compositionally biased region" description="Basic and acidic residues" evidence="2">
    <location>
        <begin position="125"/>
        <end position="139"/>
    </location>
</feature>
<protein>
    <submittedName>
        <fullName evidence="4">YciI family protein</fullName>
    </submittedName>
</protein>
<dbReference type="PANTHER" id="PTHR35174">
    <property type="entry name" value="BLL7171 PROTEIN-RELATED"/>
    <property type="match status" value="1"/>
</dbReference>
<evidence type="ECO:0000256" key="2">
    <source>
        <dbReference type="SAM" id="MobiDB-lite"/>
    </source>
</evidence>
<comment type="caution">
    <text evidence="4">The sequence shown here is derived from an EMBL/GenBank/DDBJ whole genome shotgun (WGS) entry which is preliminary data.</text>
</comment>
<evidence type="ECO:0000313" key="4">
    <source>
        <dbReference type="EMBL" id="RKI05952.1"/>
    </source>
</evidence>
<evidence type="ECO:0000256" key="1">
    <source>
        <dbReference type="ARBA" id="ARBA00007689"/>
    </source>
</evidence>
<dbReference type="Pfam" id="PF03795">
    <property type="entry name" value="YCII"/>
    <property type="match status" value="1"/>
</dbReference>
<evidence type="ECO:0000313" key="5">
    <source>
        <dbReference type="Proteomes" id="UP000278907"/>
    </source>
</evidence>
<dbReference type="Proteomes" id="UP000278907">
    <property type="component" value="Unassembled WGS sequence"/>
</dbReference>
<dbReference type="SUPFAM" id="SSF54909">
    <property type="entry name" value="Dimeric alpha+beta barrel"/>
    <property type="match status" value="1"/>
</dbReference>
<evidence type="ECO:0000259" key="3">
    <source>
        <dbReference type="Pfam" id="PF03795"/>
    </source>
</evidence>
<name>A0ABX9QFP1_9BACT</name>
<feature type="domain" description="YCII-related" evidence="3">
    <location>
        <begin position="5"/>
        <end position="97"/>
    </location>
</feature>
<dbReference type="InterPro" id="IPR011008">
    <property type="entry name" value="Dimeric_a/b-barrel"/>
</dbReference>